<evidence type="ECO:0000313" key="12">
    <source>
        <dbReference type="Proteomes" id="UP000230859"/>
    </source>
</evidence>
<dbReference type="GO" id="GO:0009279">
    <property type="term" value="C:cell outer membrane"/>
    <property type="evidence" value="ECO:0007669"/>
    <property type="project" value="UniProtKB-SubCell"/>
</dbReference>
<keyword evidence="2 7" id="KW-0813">Transport</keyword>
<dbReference type="Proteomes" id="UP000230859">
    <property type="component" value="Unassembled WGS sequence"/>
</dbReference>
<evidence type="ECO:0000256" key="2">
    <source>
        <dbReference type="ARBA" id="ARBA00022448"/>
    </source>
</evidence>
<feature type="chain" id="PRO_5013829862" description="Secretin/TonB short N-terminal domain-containing protein" evidence="9">
    <location>
        <begin position="32"/>
        <end position="652"/>
    </location>
</feature>
<dbReference type="AlphaFoldDB" id="A0A2H0LP68"/>
<evidence type="ECO:0000256" key="4">
    <source>
        <dbReference type="ARBA" id="ARBA00023136"/>
    </source>
</evidence>
<keyword evidence="4" id="KW-0472">Membrane</keyword>
<dbReference type="InterPro" id="IPR004846">
    <property type="entry name" value="T2SS/T3SS_dom"/>
</dbReference>
<dbReference type="InterPro" id="IPR038591">
    <property type="entry name" value="NolW-like_sf"/>
</dbReference>
<evidence type="ECO:0000256" key="5">
    <source>
        <dbReference type="ARBA" id="ARBA00023237"/>
    </source>
</evidence>
<evidence type="ECO:0000256" key="8">
    <source>
        <dbReference type="SAM" id="MobiDB-lite"/>
    </source>
</evidence>
<dbReference type="PRINTS" id="PR00811">
    <property type="entry name" value="BCTERIALGSPD"/>
</dbReference>
<comment type="subcellular location">
    <subcellularLocation>
        <location evidence="7">Cell outer membrane</location>
    </subcellularLocation>
    <subcellularLocation>
        <location evidence="1">Membrane</location>
    </subcellularLocation>
</comment>
<feature type="compositionally biased region" description="Low complexity" evidence="8">
    <location>
        <begin position="157"/>
        <end position="181"/>
    </location>
</feature>
<comment type="caution">
    <text evidence="11">The sequence shown here is derived from an EMBL/GenBank/DDBJ whole genome shotgun (WGS) entry which is preliminary data.</text>
</comment>
<evidence type="ECO:0000256" key="9">
    <source>
        <dbReference type="SAM" id="SignalP"/>
    </source>
</evidence>
<gene>
    <name evidence="11" type="ORF">COV74_08265</name>
</gene>
<evidence type="ECO:0000256" key="3">
    <source>
        <dbReference type="ARBA" id="ARBA00022729"/>
    </source>
</evidence>
<dbReference type="SMART" id="SM00965">
    <property type="entry name" value="STN"/>
    <property type="match status" value="1"/>
</dbReference>
<evidence type="ECO:0000256" key="6">
    <source>
        <dbReference type="RuleBase" id="RU004003"/>
    </source>
</evidence>
<sequence>MNLSVSHNYLTRLTALVIVLSLSLFPSQLFAAPDPAAEAPRLDVKNLGDNKISMDFSNADLSEVLKVLSTISGANFVTAEDAATRKINLSLENVTFEDALEAIVKGNALVAQKVGEENIYIIRVATGEDALIPLETRVFKLKYVRVAKPKEVTLQESSTTGSSTGSNTSSSNIGGSSSVVGNVNITGGEETEIKSTIEDLLSPRGRVTINDRMNCLVITDTSDRLDQIEKVVEALDKPLKQVLIEAIMLETALDFDRFIGTEWGTGTEGSLGSISGAQGSFNIPTPNQFGDLFNKGDLIEKDKGITFGSFDVSQVEGTLKALQTDDRTKIIAKPRMLVLDNEPAFIKITVNAVIAENTQVATGSSTPVTATSAERTEIGVTLKATPLINDNETITMTLEPRFSTLESAQFSSSFLDPRIRASRTTLAVKDGQVIVISGLTQRDDKKVLRKIPLLGDIPIFKFFFSKWTTQKLDRELIIFLRPRIISDTRMVAAQNIPDYMTSIDEEAADFWQVWDKPWFKELTKKSFFNGDHTEGVAYVEARDKAIEEALHLNTVEIEVDLPLEMPSEPVESNGTEAEDKPILAVTEKKVLHDTQQQPAVKITKLDSQSPGNMPIKIRKIVPPRANNDKSDEESVVPESEQQPSDSLPVKPA</sequence>
<keyword evidence="5" id="KW-0998">Cell outer membrane</keyword>
<dbReference type="EMBL" id="PCVY01000065">
    <property type="protein sequence ID" value="PIQ85474.1"/>
    <property type="molecule type" value="Genomic_DNA"/>
</dbReference>
<dbReference type="PANTHER" id="PTHR30332">
    <property type="entry name" value="PROBABLE GENERAL SECRETION PATHWAY PROTEIN D"/>
    <property type="match status" value="1"/>
</dbReference>
<dbReference type="InterPro" id="IPR001775">
    <property type="entry name" value="GspD/PilQ"/>
</dbReference>
<dbReference type="PANTHER" id="PTHR30332:SF24">
    <property type="entry name" value="SECRETIN GSPD-RELATED"/>
    <property type="match status" value="1"/>
</dbReference>
<evidence type="ECO:0000256" key="7">
    <source>
        <dbReference type="RuleBase" id="RU004004"/>
    </source>
</evidence>
<dbReference type="GO" id="GO:0015627">
    <property type="term" value="C:type II protein secretion system complex"/>
    <property type="evidence" value="ECO:0007669"/>
    <property type="project" value="TreeGrafter"/>
</dbReference>
<accession>A0A2H0LP68</accession>
<organism evidence="11 12">
    <name type="scientific">Candidatus Abzuiibacterium crystallinum</name>
    <dbReference type="NCBI Taxonomy" id="1974748"/>
    <lineage>
        <taxon>Bacteria</taxon>
        <taxon>Pseudomonadati</taxon>
        <taxon>Candidatus Omnitrophota</taxon>
        <taxon>Candidatus Abzuiibacterium</taxon>
    </lineage>
</organism>
<evidence type="ECO:0000259" key="10">
    <source>
        <dbReference type="SMART" id="SM00965"/>
    </source>
</evidence>
<keyword evidence="3 9" id="KW-0732">Signal</keyword>
<dbReference type="InterPro" id="IPR005644">
    <property type="entry name" value="NolW-like"/>
</dbReference>
<proteinExistence type="inferred from homology"/>
<protein>
    <recommendedName>
        <fullName evidence="10">Secretin/TonB short N-terminal domain-containing protein</fullName>
    </recommendedName>
</protein>
<evidence type="ECO:0000313" key="11">
    <source>
        <dbReference type="EMBL" id="PIQ85474.1"/>
    </source>
</evidence>
<reference evidence="11 12" key="1">
    <citation type="submission" date="2017-09" db="EMBL/GenBank/DDBJ databases">
        <title>Depth-based differentiation of microbial function through sediment-hosted aquifers and enrichment of novel symbionts in the deep terrestrial subsurface.</title>
        <authorList>
            <person name="Probst A.J."/>
            <person name="Ladd B."/>
            <person name="Jarett J.K."/>
            <person name="Geller-Mcgrath D.E."/>
            <person name="Sieber C.M."/>
            <person name="Emerson J.B."/>
            <person name="Anantharaman K."/>
            <person name="Thomas B.C."/>
            <person name="Malmstrom R."/>
            <person name="Stieglmeier M."/>
            <person name="Klingl A."/>
            <person name="Woyke T."/>
            <person name="Ryan C.M."/>
            <person name="Banfield J.F."/>
        </authorList>
    </citation>
    <scope>NUCLEOTIDE SEQUENCE [LARGE SCALE GENOMIC DNA]</scope>
    <source>
        <strain evidence="11">CG11_big_fil_rev_8_21_14_0_20_45_26</strain>
    </source>
</reference>
<dbReference type="Gene3D" id="3.30.1370.120">
    <property type="match status" value="1"/>
</dbReference>
<dbReference type="InterPro" id="IPR050810">
    <property type="entry name" value="Bact_Secretion_Sys_Channel"/>
</dbReference>
<evidence type="ECO:0000256" key="1">
    <source>
        <dbReference type="ARBA" id="ARBA00004370"/>
    </source>
</evidence>
<dbReference type="Pfam" id="PF03958">
    <property type="entry name" value="Secretin_N"/>
    <property type="match status" value="1"/>
</dbReference>
<dbReference type="InterPro" id="IPR011662">
    <property type="entry name" value="Secretin/TonB_short_N"/>
</dbReference>
<dbReference type="Pfam" id="PF00263">
    <property type="entry name" value="Secretin"/>
    <property type="match status" value="1"/>
</dbReference>
<feature type="region of interest" description="Disordered" evidence="8">
    <location>
        <begin position="154"/>
        <end position="181"/>
    </location>
</feature>
<dbReference type="Gene3D" id="3.30.1370.130">
    <property type="match status" value="1"/>
</dbReference>
<comment type="similarity">
    <text evidence="6">Belongs to the bacterial secretin family.</text>
</comment>
<feature type="region of interest" description="Disordered" evidence="8">
    <location>
        <begin position="604"/>
        <end position="652"/>
    </location>
</feature>
<feature type="domain" description="Secretin/TonB short N-terminal" evidence="10">
    <location>
        <begin position="74"/>
        <end position="125"/>
    </location>
</feature>
<name>A0A2H0LP68_9BACT</name>
<feature type="signal peptide" evidence="9">
    <location>
        <begin position="1"/>
        <end position="31"/>
    </location>
</feature>
<dbReference type="GO" id="GO:0009306">
    <property type="term" value="P:protein secretion"/>
    <property type="evidence" value="ECO:0007669"/>
    <property type="project" value="InterPro"/>
</dbReference>